<evidence type="ECO:0000256" key="3">
    <source>
        <dbReference type="ARBA" id="ARBA00022692"/>
    </source>
</evidence>
<proteinExistence type="inferred from homology"/>
<reference evidence="8" key="1">
    <citation type="journal article" date="2019" name="Int. J. Syst. Evol. Microbiol.">
        <title>The Global Catalogue of Microorganisms (GCM) 10K type strain sequencing project: providing services to taxonomists for standard genome sequencing and annotation.</title>
        <authorList>
            <consortium name="The Broad Institute Genomics Platform"/>
            <consortium name="The Broad Institute Genome Sequencing Center for Infectious Disease"/>
            <person name="Wu L."/>
            <person name="Ma J."/>
        </authorList>
    </citation>
    <scope>NUCLEOTIDE SEQUENCE [LARGE SCALE GENOMIC DNA]</scope>
    <source>
        <strain evidence="8">CGMCC 1.16306</strain>
    </source>
</reference>
<feature type="transmembrane region" description="Helical" evidence="6">
    <location>
        <begin position="72"/>
        <end position="92"/>
    </location>
</feature>
<keyword evidence="4 6" id="KW-1133">Transmembrane helix</keyword>
<protein>
    <submittedName>
        <fullName evidence="7">DUF423 domain-containing protein</fullName>
    </submittedName>
</protein>
<gene>
    <name evidence="7" type="ORF">ACFO4N_14515</name>
</gene>
<evidence type="ECO:0000256" key="4">
    <source>
        <dbReference type="ARBA" id="ARBA00022989"/>
    </source>
</evidence>
<accession>A0ABV9GSK5</accession>
<evidence type="ECO:0000256" key="2">
    <source>
        <dbReference type="ARBA" id="ARBA00009694"/>
    </source>
</evidence>
<keyword evidence="8" id="KW-1185">Reference proteome</keyword>
<feature type="transmembrane region" description="Helical" evidence="6">
    <location>
        <begin position="44"/>
        <end position="60"/>
    </location>
</feature>
<organism evidence="7 8">
    <name type="scientific">Camelliibacillus cellulosilyticus</name>
    <dbReference type="NCBI Taxonomy" id="2174486"/>
    <lineage>
        <taxon>Bacteria</taxon>
        <taxon>Bacillati</taxon>
        <taxon>Bacillota</taxon>
        <taxon>Bacilli</taxon>
        <taxon>Bacillales</taxon>
        <taxon>Sporolactobacillaceae</taxon>
        <taxon>Camelliibacillus</taxon>
    </lineage>
</organism>
<name>A0ABV9GSK5_9BACL</name>
<keyword evidence="5 6" id="KW-0472">Membrane</keyword>
<evidence type="ECO:0000313" key="7">
    <source>
        <dbReference type="EMBL" id="MFC4619923.1"/>
    </source>
</evidence>
<evidence type="ECO:0000256" key="6">
    <source>
        <dbReference type="SAM" id="Phobius"/>
    </source>
</evidence>
<dbReference type="Proteomes" id="UP001596022">
    <property type="component" value="Unassembled WGS sequence"/>
</dbReference>
<comment type="subcellular location">
    <subcellularLocation>
        <location evidence="1">Membrane</location>
        <topology evidence="1">Multi-pass membrane protein</topology>
    </subcellularLocation>
</comment>
<evidence type="ECO:0000256" key="1">
    <source>
        <dbReference type="ARBA" id="ARBA00004141"/>
    </source>
</evidence>
<comment type="similarity">
    <text evidence="2">Belongs to the UPF0382 family.</text>
</comment>
<feature type="transmembrane region" description="Helical" evidence="6">
    <location>
        <begin position="98"/>
        <end position="122"/>
    </location>
</feature>
<dbReference type="PANTHER" id="PTHR43461:SF1">
    <property type="entry name" value="TRANSMEMBRANE PROTEIN 256"/>
    <property type="match status" value="1"/>
</dbReference>
<dbReference type="InterPro" id="IPR006696">
    <property type="entry name" value="DUF423"/>
</dbReference>
<keyword evidence="3 6" id="KW-0812">Transmembrane</keyword>
<dbReference type="PANTHER" id="PTHR43461">
    <property type="entry name" value="TRANSMEMBRANE PROTEIN 256"/>
    <property type="match status" value="1"/>
</dbReference>
<comment type="caution">
    <text evidence="7">The sequence shown here is derived from an EMBL/GenBank/DDBJ whole genome shotgun (WGS) entry which is preliminary data.</text>
</comment>
<evidence type="ECO:0000256" key="5">
    <source>
        <dbReference type="ARBA" id="ARBA00023136"/>
    </source>
</evidence>
<evidence type="ECO:0000313" key="8">
    <source>
        <dbReference type="Proteomes" id="UP001596022"/>
    </source>
</evidence>
<dbReference type="Pfam" id="PF04241">
    <property type="entry name" value="DUF423"/>
    <property type="match status" value="1"/>
</dbReference>
<sequence length="124" mass="13118">MFKLFVILGAANAFVSIALGAFGAHGLKEKLSAHYMDIYHTGVQYHMMHALGLILIGILADKLSSQSGLMAWAGWIMFIGIVLFAGSLYLLSVTKIGVLGAITPIGGVAFLVSWLLVIIAVAKA</sequence>
<dbReference type="EMBL" id="JBHSFW010000013">
    <property type="protein sequence ID" value="MFC4619923.1"/>
    <property type="molecule type" value="Genomic_DNA"/>
</dbReference>
<dbReference type="RefSeq" id="WP_376847011.1">
    <property type="nucleotide sequence ID" value="NZ_JBHSFW010000013.1"/>
</dbReference>